<proteinExistence type="predicted"/>
<name>A0ABN9PH25_9DINO</name>
<dbReference type="Proteomes" id="UP001189429">
    <property type="component" value="Unassembled WGS sequence"/>
</dbReference>
<keyword evidence="2" id="KW-1185">Reference proteome</keyword>
<sequence length="260" mass="28819">WRVSEKIEPGDKWADLRLDWDRDYRLKHKKHDGHCSEKLTISIKGPSSDEIAVTEVLGNTLSEAECRRLAPNKGAGYPLNTCFARYNREKFGPFHPERTTTPVIGKAPEPIYRVDKAPPELQCWKLHEAVEEIYMKGHDPRDLFGAPIPALTHFLRFRSADVADKQIANKVQLGHNIGAAHRCRAASALGTAIQGPDTSDTGHPGTVGFPAISTNDIDESVGQVFQRPRAVPTASQLDRTTAALSFNDLSRQVLHSCNSH</sequence>
<accession>A0ABN9PH25</accession>
<evidence type="ECO:0000313" key="2">
    <source>
        <dbReference type="Proteomes" id="UP001189429"/>
    </source>
</evidence>
<evidence type="ECO:0008006" key="3">
    <source>
        <dbReference type="Google" id="ProtNLM"/>
    </source>
</evidence>
<gene>
    <name evidence="1" type="ORF">PCOR1329_LOCUS2910</name>
</gene>
<dbReference type="EMBL" id="CAUYUJ010000737">
    <property type="protein sequence ID" value="CAK0792261.1"/>
    <property type="molecule type" value="Genomic_DNA"/>
</dbReference>
<comment type="caution">
    <text evidence="1">The sequence shown here is derived from an EMBL/GenBank/DDBJ whole genome shotgun (WGS) entry which is preliminary data.</text>
</comment>
<evidence type="ECO:0000313" key="1">
    <source>
        <dbReference type="EMBL" id="CAK0792261.1"/>
    </source>
</evidence>
<reference evidence="1" key="1">
    <citation type="submission" date="2023-10" db="EMBL/GenBank/DDBJ databases">
        <authorList>
            <person name="Chen Y."/>
            <person name="Shah S."/>
            <person name="Dougan E. K."/>
            <person name="Thang M."/>
            <person name="Chan C."/>
        </authorList>
    </citation>
    <scope>NUCLEOTIDE SEQUENCE [LARGE SCALE GENOMIC DNA]</scope>
</reference>
<organism evidence="1 2">
    <name type="scientific">Prorocentrum cordatum</name>
    <dbReference type="NCBI Taxonomy" id="2364126"/>
    <lineage>
        <taxon>Eukaryota</taxon>
        <taxon>Sar</taxon>
        <taxon>Alveolata</taxon>
        <taxon>Dinophyceae</taxon>
        <taxon>Prorocentrales</taxon>
        <taxon>Prorocentraceae</taxon>
        <taxon>Prorocentrum</taxon>
    </lineage>
</organism>
<feature type="non-terminal residue" evidence="1">
    <location>
        <position position="1"/>
    </location>
</feature>
<protein>
    <recommendedName>
        <fullName evidence="3">Phospholipase B-like</fullName>
    </recommendedName>
</protein>